<evidence type="ECO:0000256" key="3">
    <source>
        <dbReference type="ARBA" id="ARBA00022729"/>
    </source>
</evidence>
<feature type="chain" id="PRO_5026226303" description="Peptidase A1 domain-containing protein" evidence="8">
    <location>
        <begin position="19"/>
        <end position="442"/>
    </location>
</feature>
<evidence type="ECO:0000256" key="8">
    <source>
        <dbReference type="SAM" id="SignalP"/>
    </source>
</evidence>
<dbReference type="Proteomes" id="UP000479710">
    <property type="component" value="Unassembled WGS sequence"/>
</dbReference>
<dbReference type="InterPro" id="IPR001461">
    <property type="entry name" value="Aspartic_peptidase_A1"/>
</dbReference>
<keyword evidence="6" id="KW-0325">Glycoprotein</keyword>
<feature type="active site" evidence="7">
    <location>
        <position position="108"/>
    </location>
</feature>
<sequence>MASPVFVLALVAARLLLASHCSDGVGFQLKLRHVDAHGSYTKLQLVSRAIHRTKARVAALQAVATAAGTAPVLDPITGARILVAASQGEYLMDLAIGTPPLYYTAMLDTGSDLIWTQCAPCMLCADQPTPYFRPTRSATYRLVPCRSPLCAALPYPACFQRVCVYQYYYGDYASTAGVLAGETFTFGAANSTKVMVPNVAFGCGNINSGELANSSGMVGLGRGPLSLVSQLGPSRFSYCLTSFLSPEPSRLYFGMFATLNSTNASSGSPVQSTPLVVNAALPSLYFMSLKGISLGQKRLPIDPLVFAINDDGTGGVFIDSGTSLTWLQQDAYDAVRGELVSILPLPATNDTEIGLETCFPWPPPPNVTVTVQDMVLHFDGANMTVPPENYMLIDGVTGFLCLAMIRSGDATIIGNYQQQNMHVLYDIANSLLSFVPAPCNII</sequence>
<evidence type="ECO:0000256" key="5">
    <source>
        <dbReference type="ARBA" id="ARBA00022801"/>
    </source>
</evidence>
<evidence type="ECO:0000256" key="7">
    <source>
        <dbReference type="PIRSR" id="PIRSR601461-1"/>
    </source>
</evidence>
<dbReference type="GO" id="GO:0005576">
    <property type="term" value="C:extracellular region"/>
    <property type="evidence" value="ECO:0007669"/>
    <property type="project" value="TreeGrafter"/>
</dbReference>
<dbReference type="SUPFAM" id="SSF50630">
    <property type="entry name" value="Acid proteases"/>
    <property type="match status" value="1"/>
</dbReference>
<dbReference type="OrthoDB" id="660550at2759"/>
<dbReference type="FunFam" id="2.40.70.10:FF:000029">
    <property type="entry name" value="Aspartyl protease family protein"/>
    <property type="match status" value="1"/>
</dbReference>
<evidence type="ECO:0000256" key="2">
    <source>
        <dbReference type="ARBA" id="ARBA00022670"/>
    </source>
</evidence>
<dbReference type="InterPro" id="IPR032799">
    <property type="entry name" value="TAXi_C"/>
</dbReference>
<keyword evidence="11" id="KW-1185">Reference proteome</keyword>
<evidence type="ECO:0000256" key="4">
    <source>
        <dbReference type="ARBA" id="ARBA00022750"/>
    </source>
</evidence>
<dbReference type="EMBL" id="SPHZ02000009">
    <property type="protein sequence ID" value="KAF0899878.1"/>
    <property type="molecule type" value="Genomic_DNA"/>
</dbReference>
<feature type="active site" evidence="7">
    <location>
        <position position="319"/>
    </location>
</feature>
<organism evidence="10 11">
    <name type="scientific">Oryza meyeriana var. granulata</name>
    <dbReference type="NCBI Taxonomy" id="110450"/>
    <lineage>
        <taxon>Eukaryota</taxon>
        <taxon>Viridiplantae</taxon>
        <taxon>Streptophyta</taxon>
        <taxon>Embryophyta</taxon>
        <taxon>Tracheophyta</taxon>
        <taxon>Spermatophyta</taxon>
        <taxon>Magnoliopsida</taxon>
        <taxon>Liliopsida</taxon>
        <taxon>Poales</taxon>
        <taxon>Poaceae</taxon>
        <taxon>BOP clade</taxon>
        <taxon>Oryzoideae</taxon>
        <taxon>Oryzeae</taxon>
        <taxon>Oryzinae</taxon>
        <taxon>Oryza</taxon>
        <taxon>Oryza meyeriana</taxon>
    </lineage>
</organism>
<keyword evidence="2" id="KW-0645">Protease</keyword>
<gene>
    <name evidence="10" type="ORF">E2562_025120</name>
</gene>
<dbReference type="CDD" id="cd05476">
    <property type="entry name" value="pepsin_A_like_plant"/>
    <property type="match status" value="1"/>
</dbReference>
<dbReference type="Gene3D" id="2.40.70.10">
    <property type="entry name" value="Acid Proteases"/>
    <property type="match status" value="2"/>
</dbReference>
<dbReference type="PANTHER" id="PTHR47967">
    <property type="entry name" value="OS07G0603500 PROTEIN-RELATED"/>
    <property type="match status" value="1"/>
</dbReference>
<keyword evidence="4" id="KW-0064">Aspartyl protease</keyword>
<dbReference type="InterPro" id="IPR034161">
    <property type="entry name" value="Pepsin-like_plant"/>
</dbReference>
<dbReference type="InterPro" id="IPR033121">
    <property type="entry name" value="PEPTIDASE_A1"/>
</dbReference>
<dbReference type="AlphaFoldDB" id="A0A6G1CHA2"/>
<dbReference type="InterPro" id="IPR032861">
    <property type="entry name" value="TAXi_N"/>
</dbReference>
<feature type="domain" description="Peptidase A1" evidence="9">
    <location>
        <begin position="90"/>
        <end position="435"/>
    </location>
</feature>
<dbReference type="FunFam" id="2.40.70.10:FF:000016">
    <property type="entry name" value="Probable aspartic protease At2g35615"/>
    <property type="match status" value="1"/>
</dbReference>
<evidence type="ECO:0000256" key="6">
    <source>
        <dbReference type="ARBA" id="ARBA00023180"/>
    </source>
</evidence>
<name>A0A6G1CHA2_9ORYZ</name>
<accession>A0A6G1CHA2</accession>
<dbReference type="InterPro" id="IPR021109">
    <property type="entry name" value="Peptidase_aspartic_dom_sf"/>
</dbReference>
<evidence type="ECO:0000259" key="9">
    <source>
        <dbReference type="PROSITE" id="PS51767"/>
    </source>
</evidence>
<keyword evidence="5" id="KW-0378">Hydrolase</keyword>
<comment type="similarity">
    <text evidence="1">Belongs to the peptidase A1 family.</text>
</comment>
<dbReference type="PRINTS" id="PR00792">
    <property type="entry name" value="PEPSIN"/>
</dbReference>
<dbReference type="Pfam" id="PF14543">
    <property type="entry name" value="TAXi_N"/>
    <property type="match status" value="1"/>
</dbReference>
<reference evidence="10 11" key="1">
    <citation type="submission" date="2019-11" db="EMBL/GenBank/DDBJ databases">
        <title>Whole genome sequence of Oryza granulata.</title>
        <authorList>
            <person name="Li W."/>
        </authorList>
    </citation>
    <scope>NUCLEOTIDE SEQUENCE [LARGE SCALE GENOMIC DNA]</scope>
    <source>
        <strain evidence="11">cv. Menghai</strain>
        <tissue evidence="10">Leaf</tissue>
    </source>
</reference>
<protein>
    <recommendedName>
        <fullName evidence="9">Peptidase A1 domain-containing protein</fullName>
    </recommendedName>
</protein>
<dbReference type="GO" id="GO:0006508">
    <property type="term" value="P:proteolysis"/>
    <property type="evidence" value="ECO:0007669"/>
    <property type="project" value="UniProtKB-KW"/>
</dbReference>
<keyword evidence="3 8" id="KW-0732">Signal</keyword>
<dbReference type="GO" id="GO:0004190">
    <property type="term" value="F:aspartic-type endopeptidase activity"/>
    <property type="evidence" value="ECO:0007669"/>
    <property type="project" value="UniProtKB-KW"/>
</dbReference>
<dbReference type="InterPro" id="IPR051708">
    <property type="entry name" value="Plant_Aspart_Prot_A1"/>
</dbReference>
<dbReference type="PANTHER" id="PTHR47967:SF129">
    <property type="entry name" value="OS08G0469000 PROTEIN"/>
    <property type="match status" value="1"/>
</dbReference>
<feature type="signal peptide" evidence="8">
    <location>
        <begin position="1"/>
        <end position="18"/>
    </location>
</feature>
<evidence type="ECO:0000313" key="10">
    <source>
        <dbReference type="EMBL" id="KAF0899878.1"/>
    </source>
</evidence>
<comment type="caution">
    <text evidence="10">The sequence shown here is derived from an EMBL/GenBank/DDBJ whole genome shotgun (WGS) entry which is preliminary data.</text>
</comment>
<evidence type="ECO:0000313" key="11">
    <source>
        <dbReference type="Proteomes" id="UP000479710"/>
    </source>
</evidence>
<proteinExistence type="inferred from homology"/>
<dbReference type="PROSITE" id="PS51767">
    <property type="entry name" value="PEPTIDASE_A1"/>
    <property type="match status" value="1"/>
</dbReference>
<evidence type="ECO:0000256" key="1">
    <source>
        <dbReference type="ARBA" id="ARBA00007447"/>
    </source>
</evidence>
<dbReference type="Pfam" id="PF14541">
    <property type="entry name" value="TAXi_C"/>
    <property type="match status" value="1"/>
</dbReference>